<accession>A0A5E4M9S9</accession>
<feature type="binding site" evidence="19">
    <location>
        <position position="265"/>
    </location>
    <ligand>
        <name>Zn(2+)</name>
        <dbReference type="ChEBI" id="CHEBI:29105"/>
        <label>1</label>
    </ligand>
</feature>
<evidence type="ECO:0000256" key="16">
    <source>
        <dbReference type="ARBA" id="ARBA00023136"/>
    </source>
</evidence>
<evidence type="ECO:0000256" key="8">
    <source>
        <dbReference type="ARBA" id="ARBA00022723"/>
    </source>
</evidence>
<evidence type="ECO:0000313" key="23">
    <source>
        <dbReference type="EMBL" id="VVC28272.1"/>
    </source>
</evidence>
<evidence type="ECO:0000313" key="24">
    <source>
        <dbReference type="Proteomes" id="UP000325440"/>
    </source>
</evidence>
<dbReference type="SUPFAM" id="SSF55856">
    <property type="entry name" value="Cytochrome b5-like heme/steroid binding domain"/>
    <property type="match status" value="1"/>
</dbReference>
<keyword evidence="13 18" id="KW-0560">Oxidoreductase</keyword>
<dbReference type="PROSITE" id="PS00191">
    <property type="entry name" value="CYTOCHROME_B5_1"/>
    <property type="match status" value="1"/>
</dbReference>
<organism evidence="23 24">
    <name type="scientific">Cinara cedri</name>
    <dbReference type="NCBI Taxonomy" id="506608"/>
    <lineage>
        <taxon>Eukaryota</taxon>
        <taxon>Metazoa</taxon>
        <taxon>Ecdysozoa</taxon>
        <taxon>Arthropoda</taxon>
        <taxon>Hexapoda</taxon>
        <taxon>Insecta</taxon>
        <taxon>Pterygota</taxon>
        <taxon>Neoptera</taxon>
        <taxon>Paraneoptera</taxon>
        <taxon>Hemiptera</taxon>
        <taxon>Sternorrhyncha</taxon>
        <taxon>Aphidomorpha</taxon>
        <taxon>Aphidoidea</taxon>
        <taxon>Aphididae</taxon>
        <taxon>Lachninae</taxon>
        <taxon>Cinara</taxon>
    </lineage>
</organism>
<dbReference type="InterPro" id="IPR036400">
    <property type="entry name" value="Cyt_B5-like_heme/steroid_sf"/>
</dbReference>
<feature type="binding site" evidence="19">
    <location>
        <position position="211"/>
    </location>
    <ligand>
        <name>Zn(2+)</name>
        <dbReference type="ChEBI" id="CHEBI:29105"/>
        <label>1</label>
    </ligand>
</feature>
<feature type="binding site" evidence="19">
    <location>
        <position position="210"/>
    </location>
    <ligand>
        <name>Zn(2+)</name>
        <dbReference type="ChEBI" id="CHEBI:29105"/>
        <label>1</label>
    </ligand>
</feature>
<comment type="function">
    <text evidence="18">Catalyzes stereospecific hydroxylation of free fatty acids at the C-2 position to produce (R)-2-hydroxy fatty acids, which are building blocks of sphingolipids and glycosphingolipids common in neural tissue and epidermis. Plays an essential role in the synthesis of galactosphingolipids of the myelin sheath. Responsible for the synthesis of sphingolipids and glycosphingolipids involved in the formation of epidermal lamellar bodies critical for skin permeability barrier. Participates in the synthesis of glycosphingolipids and a fraction of type II wax diesters in sebaceous gland, specifically regulating hair follicle homeostasis. Involved in the synthesis of sphingolipids of plasma membrane rafts, controlling lipid raft mobility and trafficking of raft-associated proteins.</text>
</comment>
<evidence type="ECO:0000256" key="9">
    <source>
        <dbReference type="ARBA" id="ARBA00022824"/>
    </source>
</evidence>
<protein>
    <recommendedName>
        <fullName evidence="18">Fatty acid 2-hydroxylase</fullName>
        <ecNumber evidence="18">1.-.-.-</ecNumber>
    </recommendedName>
</protein>
<dbReference type="GO" id="GO:0080132">
    <property type="term" value="F:fatty acid 2-hydroxylase activity"/>
    <property type="evidence" value="ECO:0007669"/>
    <property type="project" value="InterPro"/>
</dbReference>
<feature type="binding site" evidence="19">
    <location>
        <position position="189"/>
    </location>
    <ligand>
        <name>Zn(2+)</name>
        <dbReference type="ChEBI" id="CHEBI:29105"/>
        <label>1</label>
    </ligand>
</feature>
<name>A0A5E4M9S9_9HEMI</name>
<dbReference type="Pfam" id="PF00173">
    <property type="entry name" value="Cyt-b5"/>
    <property type="match status" value="1"/>
</dbReference>
<evidence type="ECO:0000256" key="10">
    <source>
        <dbReference type="ARBA" id="ARBA00022832"/>
    </source>
</evidence>
<dbReference type="OrthoDB" id="2204368at2759"/>
<evidence type="ECO:0000256" key="12">
    <source>
        <dbReference type="ARBA" id="ARBA00022989"/>
    </source>
</evidence>
<feature type="transmembrane region" description="Helical" evidence="21">
    <location>
        <begin position="161"/>
        <end position="179"/>
    </location>
</feature>
<dbReference type="InterPro" id="IPR018506">
    <property type="entry name" value="Cyt_B5_heme-BS"/>
</dbReference>
<comment type="cofactor">
    <cofactor evidence="18 19">
        <name>Zn(2+)</name>
        <dbReference type="ChEBI" id="CHEBI:29105"/>
    </cofactor>
    <text evidence="18 19">Binds 2 Zn(2+) ions per subunit that likely form a catalytic dimetal center.</text>
</comment>
<dbReference type="PANTHER" id="PTHR12863">
    <property type="entry name" value="FATTY ACID HYDROXYLASE"/>
    <property type="match status" value="1"/>
</dbReference>
<sequence length="334" mass="38585">MSTKPFVVNHDGKKHNIEHFLRFHPGGTNTLSMLKNADVTDRLIATHHSAAAYELLKDYRVDDGDPKKYVREDGDLESLVDWNRPMFWQVGSLGPKYKEWVLAPVDRKLRLFGSDFIESLTITSWYMVPSIWIPVMLYLIFIGYQRLRSIVDQTLLDSFSIGAWVVCSTVLGLLLWPLIEYTIHRWLFHLQPPDNSPLLITLHFGIHGLHHKVPFDDRRLLFPPGPAAVLISAAYAIYLMLFPHWMAPLVLAGMIAGYVTYDLIHFYLHYGCPSEGSYMYTMKRYHNQHHFAHHESGFGISSQFWDHIFGTAIALKKLSRCLKWIISQQSCRSV</sequence>
<comment type="similarity">
    <text evidence="4 18">Belongs to the sterol desaturase family. SCS7 subfamily.</text>
</comment>
<comment type="pathway">
    <text evidence="3">Lipid metabolism.</text>
</comment>
<evidence type="ECO:0000256" key="17">
    <source>
        <dbReference type="ARBA" id="ARBA00023160"/>
    </source>
</evidence>
<keyword evidence="5 18" id="KW-0444">Lipid biosynthesis</keyword>
<evidence type="ECO:0000256" key="7">
    <source>
        <dbReference type="ARBA" id="ARBA00022692"/>
    </source>
</evidence>
<evidence type="ECO:0000256" key="1">
    <source>
        <dbReference type="ARBA" id="ARBA00004477"/>
    </source>
</evidence>
<evidence type="ECO:0000256" key="13">
    <source>
        <dbReference type="ARBA" id="ARBA00023002"/>
    </source>
</evidence>
<dbReference type="EMBL" id="CABPRJ010000479">
    <property type="protein sequence ID" value="VVC28272.1"/>
    <property type="molecule type" value="Genomic_DNA"/>
</dbReference>
<evidence type="ECO:0000256" key="15">
    <source>
        <dbReference type="ARBA" id="ARBA00023098"/>
    </source>
</evidence>
<dbReference type="EC" id="1.-.-.-" evidence="18"/>
<dbReference type="Pfam" id="PF04116">
    <property type="entry name" value="FA_hydroxylase"/>
    <property type="match status" value="1"/>
</dbReference>
<feature type="binding site" evidence="19">
    <location>
        <position position="269"/>
    </location>
    <ligand>
        <name>Zn(2+)</name>
        <dbReference type="ChEBI" id="CHEBI:29105"/>
        <label>1</label>
    </ligand>
</feature>
<keyword evidence="9 18" id="KW-0256">Endoplasmic reticulum</keyword>
<dbReference type="Proteomes" id="UP000325440">
    <property type="component" value="Unassembled WGS sequence"/>
</dbReference>
<dbReference type="InterPro" id="IPR001199">
    <property type="entry name" value="Cyt_B5-like_heme/steroid-bd"/>
</dbReference>
<evidence type="ECO:0000256" key="18">
    <source>
        <dbReference type="PIRNR" id="PIRNR005149"/>
    </source>
</evidence>
<evidence type="ECO:0000256" key="3">
    <source>
        <dbReference type="ARBA" id="ARBA00005189"/>
    </source>
</evidence>
<keyword evidence="11 19" id="KW-0862">Zinc</keyword>
<evidence type="ECO:0000256" key="6">
    <source>
        <dbReference type="ARBA" id="ARBA00022617"/>
    </source>
</evidence>
<evidence type="ECO:0000256" key="14">
    <source>
        <dbReference type="ARBA" id="ARBA00023004"/>
    </source>
</evidence>
<feature type="binding site" evidence="19">
    <location>
        <position position="286"/>
    </location>
    <ligand>
        <name>Zn(2+)</name>
        <dbReference type="ChEBI" id="CHEBI:29105"/>
        <label>1</label>
    </ligand>
</feature>
<feature type="domain" description="Cytochrome b5 heme-binding" evidence="22">
    <location>
        <begin position="1"/>
        <end position="65"/>
    </location>
</feature>
<dbReference type="PANTHER" id="PTHR12863:SF1">
    <property type="entry name" value="FATTY ACID 2-HYDROXYLASE"/>
    <property type="match status" value="1"/>
</dbReference>
<evidence type="ECO:0000256" key="4">
    <source>
        <dbReference type="ARBA" id="ARBA00005747"/>
    </source>
</evidence>
<comment type="pathway">
    <text evidence="2">Sphingolipid metabolism.</text>
</comment>
<dbReference type="Gene3D" id="3.10.120.10">
    <property type="entry name" value="Cytochrome b5-like heme/steroid binding domain"/>
    <property type="match status" value="1"/>
</dbReference>
<reference evidence="23 24" key="1">
    <citation type="submission" date="2019-08" db="EMBL/GenBank/DDBJ databases">
        <authorList>
            <person name="Alioto T."/>
            <person name="Alioto T."/>
            <person name="Gomez Garrido J."/>
        </authorList>
    </citation>
    <scope>NUCLEOTIDE SEQUENCE [LARGE SCALE GENOMIC DNA]</scope>
</reference>
<dbReference type="GO" id="GO:0020037">
    <property type="term" value="F:heme binding"/>
    <property type="evidence" value="ECO:0007669"/>
    <property type="project" value="InterPro"/>
</dbReference>
<keyword evidence="10 18" id="KW-0276">Fatty acid metabolism</keyword>
<dbReference type="PIRSF" id="PIRSF005149">
    <property type="entry name" value="IPC-B_HD"/>
    <property type="match status" value="1"/>
</dbReference>
<dbReference type="InterPro" id="IPR014430">
    <property type="entry name" value="Scs7"/>
</dbReference>
<evidence type="ECO:0000256" key="11">
    <source>
        <dbReference type="ARBA" id="ARBA00022833"/>
    </source>
</evidence>
<dbReference type="GO" id="GO:0005506">
    <property type="term" value="F:iron ion binding"/>
    <property type="evidence" value="ECO:0007669"/>
    <property type="project" value="UniProtKB-UniRule"/>
</dbReference>
<keyword evidence="14 18" id="KW-0408">Iron</keyword>
<keyword evidence="17 18" id="KW-0275">Fatty acid biosynthesis</keyword>
<feature type="binding site" evidence="19">
    <location>
        <position position="289"/>
    </location>
    <ligand>
        <name>Zn(2+)</name>
        <dbReference type="ChEBI" id="CHEBI:29105"/>
        <label>1</label>
    </ligand>
</feature>
<gene>
    <name evidence="23" type="ORF">CINCED_3A004886</name>
</gene>
<keyword evidence="8 18" id="KW-0479">Metal-binding</keyword>
<feature type="binding site" evidence="19">
    <location>
        <position position="290"/>
    </location>
    <ligand>
        <name>Zn(2+)</name>
        <dbReference type="ChEBI" id="CHEBI:29105"/>
        <label>1</label>
    </ligand>
</feature>
<feature type="transmembrane region" description="Helical" evidence="21">
    <location>
        <begin position="220"/>
        <end position="239"/>
    </location>
</feature>
<feature type="binding site" description="axial binding residue" evidence="20">
    <location>
        <position position="48"/>
    </location>
    <ligand>
        <name>heme</name>
        <dbReference type="ChEBI" id="CHEBI:30413"/>
    </ligand>
    <ligandPart>
        <name>Fe</name>
        <dbReference type="ChEBI" id="CHEBI:18248"/>
    </ligandPart>
</feature>
<keyword evidence="6 20" id="KW-0349">Heme</keyword>
<keyword evidence="15 18" id="KW-0443">Lipid metabolism</keyword>
<evidence type="ECO:0000256" key="2">
    <source>
        <dbReference type="ARBA" id="ARBA00004991"/>
    </source>
</evidence>
<evidence type="ECO:0000259" key="22">
    <source>
        <dbReference type="PROSITE" id="PS50255"/>
    </source>
</evidence>
<dbReference type="PROSITE" id="PS50255">
    <property type="entry name" value="CYTOCHROME_B5_2"/>
    <property type="match status" value="1"/>
</dbReference>
<feature type="transmembrane region" description="Helical" evidence="21">
    <location>
        <begin position="116"/>
        <end position="141"/>
    </location>
</feature>
<keyword evidence="12 21" id="KW-1133">Transmembrane helix</keyword>
<feature type="transmembrane region" description="Helical" evidence="21">
    <location>
        <begin position="245"/>
        <end position="264"/>
    </location>
</feature>
<keyword evidence="24" id="KW-1185">Reference proteome</keyword>
<comment type="cofactor">
    <cofactor evidence="20">
        <name>Fe cation</name>
        <dbReference type="ChEBI" id="CHEBI:24875"/>
    </cofactor>
</comment>
<evidence type="ECO:0000256" key="20">
    <source>
        <dbReference type="PIRSR" id="PIRSR005149-50"/>
    </source>
</evidence>
<keyword evidence="7 21" id="KW-0812">Transmembrane</keyword>
<evidence type="ECO:0000256" key="19">
    <source>
        <dbReference type="PIRSR" id="PIRSR005149-1"/>
    </source>
</evidence>
<dbReference type="AlphaFoldDB" id="A0A5E4M9S9"/>
<dbReference type="GO" id="GO:0006633">
    <property type="term" value="P:fatty acid biosynthetic process"/>
    <property type="evidence" value="ECO:0007669"/>
    <property type="project" value="UniProtKB-KW"/>
</dbReference>
<evidence type="ECO:0000256" key="5">
    <source>
        <dbReference type="ARBA" id="ARBA00022516"/>
    </source>
</evidence>
<dbReference type="InterPro" id="IPR006694">
    <property type="entry name" value="Fatty_acid_hydroxylase"/>
</dbReference>
<evidence type="ECO:0000256" key="21">
    <source>
        <dbReference type="SAM" id="Phobius"/>
    </source>
</evidence>
<keyword evidence="16 18" id="KW-0472">Membrane</keyword>
<feature type="binding site" evidence="19">
    <location>
        <position position="207"/>
    </location>
    <ligand>
        <name>Zn(2+)</name>
        <dbReference type="ChEBI" id="CHEBI:29105"/>
        <label>1</label>
    </ligand>
</feature>
<feature type="binding site" evidence="19">
    <location>
        <position position="184"/>
    </location>
    <ligand>
        <name>Zn(2+)</name>
        <dbReference type="ChEBI" id="CHEBI:29105"/>
        <label>1</label>
    </ligand>
</feature>
<feature type="binding site" description="axial binding residue" evidence="20">
    <location>
        <position position="24"/>
    </location>
    <ligand>
        <name>heme</name>
        <dbReference type="ChEBI" id="CHEBI:30413"/>
    </ligand>
    <ligandPart>
        <name>Fe</name>
        <dbReference type="ChEBI" id="CHEBI:18248"/>
    </ligandPart>
</feature>
<proteinExistence type="inferred from homology"/>
<comment type="subcellular location">
    <subcellularLocation>
        <location evidence="1">Endoplasmic reticulum membrane</location>
        <topology evidence="1">Multi-pass membrane protein</topology>
    </subcellularLocation>
</comment>
<dbReference type="GO" id="GO:0005789">
    <property type="term" value="C:endoplasmic reticulum membrane"/>
    <property type="evidence" value="ECO:0007669"/>
    <property type="project" value="UniProtKB-SubCell"/>
</dbReference>